<dbReference type="GO" id="GO:0043374">
    <property type="term" value="P:CD8-positive, alpha-beta T cell differentiation"/>
    <property type="evidence" value="ECO:0007669"/>
    <property type="project" value="TreeGrafter"/>
</dbReference>
<organism evidence="4 5">
    <name type="scientific">Chelydra serpentina</name>
    <name type="common">Snapping turtle</name>
    <name type="synonym">Testudo serpentina</name>
    <dbReference type="NCBI Taxonomy" id="8475"/>
    <lineage>
        <taxon>Eukaryota</taxon>
        <taxon>Metazoa</taxon>
        <taxon>Chordata</taxon>
        <taxon>Craniata</taxon>
        <taxon>Vertebrata</taxon>
        <taxon>Euteleostomi</taxon>
        <taxon>Archelosauria</taxon>
        <taxon>Testudinata</taxon>
        <taxon>Testudines</taxon>
        <taxon>Cryptodira</taxon>
        <taxon>Durocryptodira</taxon>
        <taxon>Americhelydia</taxon>
        <taxon>Chelydroidea</taxon>
        <taxon>Chelydridae</taxon>
        <taxon>Chelydra</taxon>
    </lineage>
</organism>
<protein>
    <submittedName>
        <fullName evidence="4">TNF superfamily member 8</fullName>
    </submittedName>
</protein>
<reference evidence="4" key="2">
    <citation type="submission" date="2025-09" db="UniProtKB">
        <authorList>
            <consortium name="Ensembl"/>
        </authorList>
    </citation>
    <scope>IDENTIFICATION</scope>
</reference>
<dbReference type="SUPFAM" id="SSF49842">
    <property type="entry name" value="TNF-like"/>
    <property type="match status" value="1"/>
</dbReference>
<comment type="similarity">
    <text evidence="1">Belongs to the tumor necrosis factor family.</text>
</comment>
<dbReference type="GO" id="GO:0016020">
    <property type="term" value="C:membrane"/>
    <property type="evidence" value="ECO:0007669"/>
    <property type="project" value="InterPro"/>
</dbReference>
<dbReference type="Pfam" id="PF00229">
    <property type="entry name" value="TNF"/>
    <property type="match status" value="1"/>
</dbReference>
<evidence type="ECO:0000256" key="1">
    <source>
        <dbReference type="ARBA" id="ARBA00008670"/>
    </source>
</evidence>
<dbReference type="GO" id="GO:0005164">
    <property type="term" value="F:tumor necrosis factor receptor binding"/>
    <property type="evidence" value="ECO:0007669"/>
    <property type="project" value="InterPro"/>
</dbReference>
<dbReference type="InterPro" id="IPR053104">
    <property type="entry name" value="TNF_ligand_SF_member_8"/>
</dbReference>
<dbReference type="InterPro" id="IPR006052">
    <property type="entry name" value="TNF_dom"/>
</dbReference>
<dbReference type="PANTHER" id="PTHR32163:SF1">
    <property type="entry name" value="TUMOR NECROSIS FACTOR LIGAND SUPERFAMILY MEMBER 8"/>
    <property type="match status" value="1"/>
</dbReference>
<evidence type="ECO:0000259" key="3">
    <source>
        <dbReference type="SMART" id="SM00207"/>
    </source>
</evidence>
<keyword evidence="2" id="KW-0472">Membrane</keyword>
<dbReference type="Gene3D" id="2.60.120.40">
    <property type="match status" value="1"/>
</dbReference>
<accession>A0A8C3RR85</accession>
<feature type="domain" description="THD" evidence="3">
    <location>
        <begin position="102"/>
        <end position="236"/>
    </location>
</feature>
<dbReference type="SMART" id="SM00207">
    <property type="entry name" value="TNF"/>
    <property type="match status" value="1"/>
</dbReference>
<dbReference type="AlphaFoldDB" id="A0A8C3RR85"/>
<sequence>MCSSPEQTFFQANDSHEAAINMNEDGVSRRLSATNKTYFYFTTASLTVCLVFALATIMVLINAGSKPANGNETAIVIYLLFPPGNEFEPVFTTLQNASFKKAAAYMTVSKPINSPKLKWTKKRILQDITYNSNGDPVIQTPGLYLVYCNLHFHLTNFSSSTIYLQMDLLVNNITNRQTVFKQCASVTDNNRIYQELSILHLVNLDANDWISVKTEQYEYLDLDFLPNDNVLAVLRYSDWSKDCANCSL</sequence>
<name>A0A8C3RR85_CHESE</name>
<keyword evidence="2" id="KW-1133">Transmembrane helix</keyword>
<proteinExistence type="inferred from homology"/>
<feature type="transmembrane region" description="Helical" evidence="2">
    <location>
        <begin position="38"/>
        <end position="61"/>
    </location>
</feature>
<reference evidence="4" key="1">
    <citation type="submission" date="2025-08" db="UniProtKB">
        <authorList>
            <consortium name="Ensembl"/>
        </authorList>
    </citation>
    <scope>IDENTIFICATION</scope>
</reference>
<keyword evidence="2" id="KW-0812">Transmembrane</keyword>
<dbReference type="Ensembl" id="ENSCSRT00000003712.1">
    <property type="protein sequence ID" value="ENSCSRP00000003585.1"/>
    <property type="gene ID" value="ENSCSRG00000002716.1"/>
</dbReference>
<dbReference type="PANTHER" id="PTHR32163">
    <property type="entry name" value="TUMOR NECROSIS FACTOR LIGAND SUPERFAMILY MEMBER 8"/>
    <property type="match status" value="1"/>
</dbReference>
<evidence type="ECO:0000313" key="4">
    <source>
        <dbReference type="Ensembl" id="ENSCSRP00000003585.1"/>
    </source>
</evidence>
<keyword evidence="5" id="KW-1185">Reference proteome</keyword>
<dbReference type="Proteomes" id="UP000694403">
    <property type="component" value="Unplaced"/>
</dbReference>
<evidence type="ECO:0000313" key="5">
    <source>
        <dbReference type="Proteomes" id="UP000694403"/>
    </source>
</evidence>
<dbReference type="InterPro" id="IPR008983">
    <property type="entry name" value="Tumour_necrosis_fac-like_dom"/>
</dbReference>
<evidence type="ECO:0000256" key="2">
    <source>
        <dbReference type="SAM" id="Phobius"/>
    </source>
</evidence>
<dbReference type="GO" id="GO:0006955">
    <property type="term" value="P:immune response"/>
    <property type="evidence" value="ECO:0007669"/>
    <property type="project" value="InterPro"/>
</dbReference>